<dbReference type="Pfam" id="PF01607">
    <property type="entry name" value="CBM_14"/>
    <property type="match status" value="1"/>
</dbReference>
<keyword evidence="2" id="KW-0472">Membrane</keyword>
<dbReference type="Proteomes" id="UP000596742">
    <property type="component" value="Unassembled WGS sequence"/>
</dbReference>
<dbReference type="Gene3D" id="2.170.140.10">
    <property type="entry name" value="Chitin binding domain"/>
    <property type="match status" value="1"/>
</dbReference>
<accession>A0A8B6ED90</accession>
<dbReference type="EMBL" id="UYJE01004900">
    <property type="protein sequence ID" value="VDI32356.1"/>
    <property type="molecule type" value="Genomic_DNA"/>
</dbReference>
<dbReference type="GO" id="GO:0008061">
    <property type="term" value="F:chitin binding"/>
    <property type="evidence" value="ECO:0007669"/>
    <property type="project" value="InterPro"/>
</dbReference>
<protein>
    <recommendedName>
        <fullName evidence="3">Chitin-binding type-2 domain-containing protein</fullName>
    </recommendedName>
</protein>
<evidence type="ECO:0000313" key="5">
    <source>
        <dbReference type="Proteomes" id="UP000596742"/>
    </source>
</evidence>
<proteinExistence type="predicted"/>
<feature type="region of interest" description="Disordered" evidence="1">
    <location>
        <begin position="68"/>
        <end position="89"/>
    </location>
</feature>
<dbReference type="InterPro" id="IPR036508">
    <property type="entry name" value="Chitin-bd_dom_sf"/>
</dbReference>
<dbReference type="InterPro" id="IPR002557">
    <property type="entry name" value="Chitin-bd_dom"/>
</dbReference>
<organism evidence="4 5">
    <name type="scientific">Mytilus galloprovincialis</name>
    <name type="common">Mediterranean mussel</name>
    <dbReference type="NCBI Taxonomy" id="29158"/>
    <lineage>
        <taxon>Eukaryota</taxon>
        <taxon>Metazoa</taxon>
        <taxon>Spiralia</taxon>
        <taxon>Lophotrochozoa</taxon>
        <taxon>Mollusca</taxon>
        <taxon>Bivalvia</taxon>
        <taxon>Autobranchia</taxon>
        <taxon>Pteriomorphia</taxon>
        <taxon>Mytilida</taxon>
        <taxon>Mytiloidea</taxon>
        <taxon>Mytilidae</taxon>
        <taxon>Mytilinae</taxon>
        <taxon>Mytilus</taxon>
    </lineage>
</organism>
<evidence type="ECO:0000313" key="4">
    <source>
        <dbReference type="EMBL" id="VDI32356.1"/>
    </source>
</evidence>
<reference evidence="4" key="1">
    <citation type="submission" date="2018-11" db="EMBL/GenBank/DDBJ databases">
        <authorList>
            <person name="Alioto T."/>
            <person name="Alioto T."/>
        </authorList>
    </citation>
    <scope>NUCLEOTIDE SEQUENCE</scope>
</reference>
<evidence type="ECO:0000256" key="1">
    <source>
        <dbReference type="SAM" id="MobiDB-lite"/>
    </source>
</evidence>
<keyword evidence="2" id="KW-1133">Transmembrane helix</keyword>
<dbReference type="OrthoDB" id="6120126at2759"/>
<sequence>MSFDDDKIDRPAWTLFFEGTLYRRYLRYLKHHDLSQMLNNGTTLPCNYKTPIQPPILTHETSWYSPPKFQTDDDEMPPPYHPRSVSVSSERSQRDMDYKKIRNRTRFLVCLGITFIALTAAIVALVIHYFYIATQKEIIESGQNFIHISGNFTANETLAILQDNNTNIIKEKYITDLRDAEHELKFTSPAKPIGKGSFWKNEPTSTTTTKKPKLVLIPPTPTEETVEWYPSSPSPPTIEPVLISDVETAIGKKQATFSCIIQTNKWDSVYLKGKTIKLNFTKSHKTIASGFLPRQTYDYGFKLMDGSNMTKLTLKVLIQDVQCEDEDDFVCGFKDNLTTTEKHGKLIVQRKPSTSIKMKSPVGIIEGQVVEIEATWKGGYPTPIGNITWLYSDDEGGNLTDAPQTFKAADLSWRMKIREDSCKTYINSIVKFKPTLEMNNTILYAVSSFDGVQAGTEHILVIPENYCDEKTGDAYKPHPYTCKKFVRCRPDRMDVYECPKNTCFMEDVSQCDLLNYE</sequence>
<dbReference type="SUPFAM" id="SSF57625">
    <property type="entry name" value="Invertebrate chitin-binding proteins"/>
    <property type="match status" value="1"/>
</dbReference>
<comment type="caution">
    <text evidence="4">The sequence shown here is derived from an EMBL/GenBank/DDBJ whole genome shotgun (WGS) entry which is preliminary data.</text>
</comment>
<dbReference type="AlphaFoldDB" id="A0A8B6ED90"/>
<dbReference type="GO" id="GO:0005576">
    <property type="term" value="C:extracellular region"/>
    <property type="evidence" value="ECO:0007669"/>
    <property type="project" value="InterPro"/>
</dbReference>
<name>A0A8B6ED90_MYTGA</name>
<dbReference type="PROSITE" id="PS50940">
    <property type="entry name" value="CHIT_BIND_II"/>
    <property type="match status" value="1"/>
</dbReference>
<keyword evidence="5" id="KW-1185">Reference proteome</keyword>
<evidence type="ECO:0000256" key="2">
    <source>
        <dbReference type="SAM" id="Phobius"/>
    </source>
</evidence>
<keyword evidence="2" id="KW-0812">Transmembrane</keyword>
<evidence type="ECO:0000259" key="3">
    <source>
        <dbReference type="PROSITE" id="PS50940"/>
    </source>
</evidence>
<gene>
    <name evidence="4" type="ORF">MGAL_10B001476</name>
</gene>
<feature type="domain" description="Chitin-binding type-2" evidence="3">
    <location>
        <begin position="464"/>
        <end position="517"/>
    </location>
</feature>
<feature type="transmembrane region" description="Helical" evidence="2">
    <location>
        <begin position="107"/>
        <end position="131"/>
    </location>
</feature>